<dbReference type="AlphaFoldDB" id="R7Q8D8"/>
<feature type="compositionally biased region" description="Polar residues" evidence="1">
    <location>
        <begin position="1"/>
        <end position="12"/>
    </location>
</feature>
<keyword evidence="3" id="KW-1185">Reference proteome</keyword>
<gene>
    <name evidence="2" type="ORF">CHC_T00002376001</name>
</gene>
<evidence type="ECO:0000256" key="1">
    <source>
        <dbReference type="SAM" id="MobiDB-lite"/>
    </source>
</evidence>
<name>R7Q8D8_CHOCR</name>
<evidence type="ECO:0000313" key="3">
    <source>
        <dbReference type="Proteomes" id="UP000012073"/>
    </source>
</evidence>
<evidence type="ECO:0000313" key="2">
    <source>
        <dbReference type="EMBL" id="CDF33646.1"/>
    </source>
</evidence>
<dbReference type="RefSeq" id="XP_005713465.1">
    <property type="nucleotide sequence ID" value="XM_005713408.1"/>
</dbReference>
<dbReference type="Gramene" id="CDF33646">
    <property type="protein sequence ID" value="CDF33646"/>
    <property type="gene ID" value="CHC_T00002376001"/>
</dbReference>
<dbReference type="Proteomes" id="UP000012073">
    <property type="component" value="Unassembled WGS sequence"/>
</dbReference>
<feature type="region of interest" description="Disordered" evidence="1">
    <location>
        <begin position="1"/>
        <end position="40"/>
    </location>
</feature>
<organism evidence="2 3">
    <name type="scientific">Chondrus crispus</name>
    <name type="common">Carrageen Irish moss</name>
    <name type="synonym">Polymorpha crispa</name>
    <dbReference type="NCBI Taxonomy" id="2769"/>
    <lineage>
        <taxon>Eukaryota</taxon>
        <taxon>Rhodophyta</taxon>
        <taxon>Florideophyceae</taxon>
        <taxon>Rhodymeniophycidae</taxon>
        <taxon>Gigartinales</taxon>
        <taxon>Gigartinaceae</taxon>
        <taxon>Chondrus</taxon>
    </lineage>
</organism>
<sequence length="40" mass="4180">MMMPTAHSSSSPCLAGPHSASDSSGPRNRLIPKSIINTLE</sequence>
<dbReference type="EMBL" id="HG001652">
    <property type="protein sequence ID" value="CDF33646.1"/>
    <property type="molecule type" value="Genomic_DNA"/>
</dbReference>
<accession>R7Q8D8</accession>
<proteinExistence type="predicted"/>
<dbReference type="GeneID" id="17321180"/>
<reference evidence="3" key="1">
    <citation type="journal article" date="2013" name="Proc. Natl. Acad. Sci. U.S.A.">
        <title>Genome structure and metabolic features in the red seaweed Chondrus crispus shed light on evolution of the Archaeplastida.</title>
        <authorList>
            <person name="Collen J."/>
            <person name="Porcel B."/>
            <person name="Carre W."/>
            <person name="Ball S.G."/>
            <person name="Chaparro C."/>
            <person name="Tonon T."/>
            <person name="Barbeyron T."/>
            <person name="Michel G."/>
            <person name="Noel B."/>
            <person name="Valentin K."/>
            <person name="Elias M."/>
            <person name="Artiguenave F."/>
            <person name="Arun A."/>
            <person name="Aury J.M."/>
            <person name="Barbosa-Neto J.F."/>
            <person name="Bothwell J.H."/>
            <person name="Bouget F.Y."/>
            <person name="Brillet L."/>
            <person name="Cabello-Hurtado F."/>
            <person name="Capella-Gutierrez S."/>
            <person name="Charrier B."/>
            <person name="Cladiere L."/>
            <person name="Cock J.M."/>
            <person name="Coelho S.M."/>
            <person name="Colleoni C."/>
            <person name="Czjzek M."/>
            <person name="Da Silva C."/>
            <person name="Delage L."/>
            <person name="Denoeud F."/>
            <person name="Deschamps P."/>
            <person name="Dittami S.M."/>
            <person name="Gabaldon T."/>
            <person name="Gachon C.M."/>
            <person name="Groisillier A."/>
            <person name="Herve C."/>
            <person name="Jabbari K."/>
            <person name="Katinka M."/>
            <person name="Kloareg B."/>
            <person name="Kowalczyk N."/>
            <person name="Labadie K."/>
            <person name="Leblanc C."/>
            <person name="Lopez P.J."/>
            <person name="McLachlan D.H."/>
            <person name="Meslet-Cladiere L."/>
            <person name="Moustafa A."/>
            <person name="Nehr Z."/>
            <person name="Nyvall Collen P."/>
            <person name="Panaud O."/>
            <person name="Partensky F."/>
            <person name="Poulain J."/>
            <person name="Rensing S.A."/>
            <person name="Rousvoal S."/>
            <person name="Samson G."/>
            <person name="Symeonidi A."/>
            <person name="Weissenbach J."/>
            <person name="Zambounis A."/>
            <person name="Wincker P."/>
            <person name="Boyen C."/>
        </authorList>
    </citation>
    <scope>NUCLEOTIDE SEQUENCE [LARGE SCALE GENOMIC DNA]</scope>
    <source>
        <strain evidence="3">cv. Stackhouse</strain>
    </source>
</reference>
<protein>
    <submittedName>
        <fullName evidence="2">Uncharacterized protein</fullName>
    </submittedName>
</protein>
<dbReference type="KEGG" id="ccp:CHC_T00002376001"/>